<dbReference type="SUPFAM" id="SSF109755">
    <property type="entry name" value="PhoU-like"/>
    <property type="match status" value="1"/>
</dbReference>
<dbReference type="InterPro" id="IPR052912">
    <property type="entry name" value="UPF0111_domain"/>
</dbReference>
<evidence type="ECO:0000313" key="2">
    <source>
        <dbReference type="EMBL" id="GAA1976837.1"/>
    </source>
</evidence>
<keyword evidence="3" id="KW-1185">Reference proteome</keyword>
<evidence type="ECO:0000313" key="3">
    <source>
        <dbReference type="Proteomes" id="UP001500571"/>
    </source>
</evidence>
<comment type="similarity">
    <text evidence="1">Belongs to the UPF0111 family.</text>
</comment>
<proteinExistence type="inferred from homology"/>
<evidence type="ECO:0008006" key="4">
    <source>
        <dbReference type="Google" id="ProtNLM"/>
    </source>
</evidence>
<organism evidence="2 3">
    <name type="scientific">Nocardioides panacihumi</name>
    <dbReference type="NCBI Taxonomy" id="400774"/>
    <lineage>
        <taxon>Bacteria</taxon>
        <taxon>Bacillati</taxon>
        <taxon>Actinomycetota</taxon>
        <taxon>Actinomycetes</taxon>
        <taxon>Propionibacteriales</taxon>
        <taxon>Nocardioidaceae</taxon>
        <taxon>Nocardioides</taxon>
    </lineage>
</organism>
<gene>
    <name evidence="2" type="ORF">GCM10009798_42570</name>
</gene>
<dbReference type="InterPro" id="IPR018445">
    <property type="entry name" value="Put_Phosphate_transp_reg"/>
</dbReference>
<dbReference type="Proteomes" id="UP001500571">
    <property type="component" value="Unassembled WGS sequence"/>
</dbReference>
<evidence type="ECO:0000256" key="1">
    <source>
        <dbReference type="ARBA" id="ARBA00008591"/>
    </source>
</evidence>
<sequence length="189" mass="20823">MATLLSQADVTVAGSEAFAAWASGDLAQEQQVRDCEHQADQIRRQLAVELRQAFSTPVDQEDLFTLSERLDAVLNGVKNVAREAEGVALAPDAPIAGMAAEIAAGVRHLRSAVEHLTTGKDVATQEADEAMACERRMEKIYRTAMQALLALEDLREVTARSELYRRTLDIGERITRVADRVWYAVVKET</sequence>
<comment type="caution">
    <text evidence="2">The sequence shown here is derived from an EMBL/GenBank/DDBJ whole genome shotgun (WGS) entry which is preliminary data.</text>
</comment>
<dbReference type="InterPro" id="IPR038078">
    <property type="entry name" value="PhoU-like_sf"/>
</dbReference>
<dbReference type="PANTHER" id="PTHR37298:SF1">
    <property type="entry name" value="UPF0111 PROTEIN YKAA"/>
    <property type="match status" value="1"/>
</dbReference>
<accession>A0ABN2RXV4</accession>
<name>A0ABN2RXV4_9ACTN</name>
<dbReference type="Gene3D" id="1.20.58.220">
    <property type="entry name" value="Phosphate transport system protein phou homolog 2, domain 2"/>
    <property type="match status" value="1"/>
</dbReference>
<protein>
    <recommendedName>
        <fullName evidence="4">DUF47 family protein</fullName>
    </recommendedName>
</protein>
<reference evidence="2 3" key="1">
    <citation type="journal article" date="2019" name="Int. J. Syst. Evol. Microbiol.">
        <title>The Global Catalogue of Microorganisms (GCM) 10K type strain sequencing project: providing services to taxonomists for standard genome sequencing and annotation.</title>
        <authorList>
            <consortium name="The Broad Institute Genomics Platform"/>
            <consortium name="The Broad Institute Genome Sequencing Center for Infectious Disease"/>
            <person name="Wu L."/>
            <person name="Ma J."/>
        </authorList>
    </citation>
    <scope>NUCLEOTIDE SEQUENCE [LARGE SCALE GENOMIC DNA]</scope>
    <source>
        <strain evidence="2 3">JCM 15309</strain>
    </source>
</reference>
<dbReference type="EMBL" id="BAAAPB010000008">
    <property type="protein sequence ID" value="GAA1976837.1"/>
    <property type="molecule type" value="Genomic_DNA"/>
</dbReference>
<dbReference type="PANTHER" id="PTHR37298">
    <property type="entry name" value="UPF0111 PROTEIN YKAA"/>
    <property type="match status" value="1"/>
</dbReference>
<dbReference type="Pfam" id="PF01865">
    <property type="entry name" value="PhoU_div"/>
    <property type="match status" value="1"/>
</dbReference>